<evidence type="ECO:0000259" key="4">
    <source>
        <dbReference type="PROSITE" id="PS50011"/>
    </source>
</evidence>
<dbReference type="Pfam" id="PF07714">
    <property type="entry name" value="PK_Tyr_Ser-Thr"/>
    <property type="match status" value="1"/>
</dbReference>
<sequence length="983" mass="105946">MLKSSSGVRGRAGLLALFLMCQLLPGSLGQGTAVWPVTAVTHGVLGPVSVTASDIDGDGDLDLVASSRAISVVAWYPNHLANGSASFGVQHVVNGASNSPPVLAVADLDNDGKPDVVSVAVVYNMIGWYQQRENPQTFSPLQTLSATYQEPRLALPVDMDRDGALDVLVVSEGDNSLSWLRNNGTGYFLERRRISTTATSAEHAVLADFDGDGLLDIFVALTDVYQLQLYRAVDAQDHFAAPELFFLNHSKPTFLAHADIDQDGDEDLVVLMDSNNYVGWLLNKGNGNFTEYIYPSSDLRSAHSVVLADVNGDDFPDAIVVDSSRGSIYCLQNNGTGGFALPVEIASSKFAPNIPIAADLDDDGDLDIVAGGSDAPFFYWYRNDGNLEFTEQLVFADMVQSPRAIALGDLDNDGIPDLASASHDDAKIAWYRNPGDGSFQQQTVLETDLKGASVVLIHDLNSDGQADVVAAGRKADKVLWFQNLGNGTFARHALLTDAADPIDVQVHDLDDDGRLDVLVAHHGTGRVTWHRQLSNQQFDSEPVTLLADGVVAIHAADLDNDGDVDVLCACAQTRTLAWFINEGAGHFSTNPQVITHEADGLGAIDTADLDQDGYLDVLAVNTLDDRIVWYHNRGSASFQPVVLTTSSLNDTGIASVRGVDLDRDGRVDIVCAVPYFPQVVWFRNLGGGTFAEAVAAGVYSDEIHQLFIGDVNQDDRPDIIAVFASTNRISWAANNLSDLRLGPLLGQGHFGTVHQAIPLPAAKLAQTKVALKAFDGMQIQDYKSIMMEAALMHVVGDHPNVVRLLAAVHDRPGALAEKRDHVLANGGGFLAAMKTVPNFAGLKFTDKNFYCFQQIVDLSHGELNCVTGPDEMMGAGLMMSSDGAIGSTYNIHPKLAVRLYKAFMAGDVKTAKTCQVEMNRNIAVLLDKCRCHERGTNIVAGIKAIYRRKYGIEVGKARSEAAIEVDDAWEADLMQALEGHVFE</sequence>
<dbReference type="Pfam" id="PF00701">
    <property type="entry name" value="DHDPS"/>
    <property type="match status" value="1"/>
</dbReference>
<evidence type="ECO:0000256" key="3">
    <source>
        <dbReference type="SAM" id="SignalP"/>
    </source>
</evidence>
<keyword evidence="1 3" id="KW-0732">Signal</keyword>
<dbReference type="GO" id="GO:0005524">
    <property type="term" value="F:ATP binding"/>
    <property type="evidence" value="ECO:0007669"/>
    <property type="project" value="UniProtKB-UniRule"/>
</dbReference>
<dbReference type="Pfam" id="PF13517">
    <property type="entry name" value="FG-GAP_3"/>
    <property type="match status" value="7"/>
</dbReference>
<keyword evidence="2" id="KW-0547">Nucleotide-binding</keyword>
<dbReference type="Proteomes" id="UP000001357">
    <property type="component" value="Unassembled WGS sequence"/>
</dbReference>
<reference evidence="5 6" key="1">
    <citation type="journal article" date="2008" name="Nature">
        <title>The genome of the choanoflagellate Monosiga brevicollis and the origin of metazoans.</title>
        <authorList>
            <consortium name="JGI Sequencing"/>
            <person name="King N."/>
            <person name="Westbrook M.J."/>
            <person name="Young S.L."/>
            <person name="Kuo A."/>
            <person name="Abedin M."/>
            <person name="Chapman J."/>
            <person name="Fairclough S."/>
            <person name="Hellsten U."/>
            <person name="Isogai Y."/>
            <person name="Letunic I."/>
            <person name="Marr M."/>
            <person name="Pincus D."/>
            <person name="Putnam N."/>
            <person name="Rokas A."/>
            <person name="Wright K.J."/>
            <person name="Zuzow R."/>
            <person name="Dirks W."/>
            <person name="Good M."/>
            <person name="Goodstein D."/>
            <person name="Lemons D."/>
            <person name="Li W."/>
            <person name="Lyons J.B."/>
            <person name="Morris A."/>
            <person name="Nichols S."/>
            <person name="Richter D.J."/>
            <person name="Salamov A."/>
            <person name="Bork P."/>
            <person name="Lim W.A."/>
            <person name="Manning G."/>
            <person name="Miller W.T."/>
            <person name="McGinnis W."/>
            <person name="Shapiro H."/>
            <person name="Tjian R."/>
            <person name="Grigoriev I.V."/>
            <person name="Rokhsar D."/>
        </authorList>
    </citation>
    <scope>NUCLEOTIDE SEQUENCE [LARGE SCALE GENOMIC DNA]</scope>
    <source>
        <strain evidence="6">MX1 / ATCC 50154</strain>
    </source>
</reference>
<dbReference type="InterPro" id="IPR017441">
    <property type="entry name" value="Protein_kinase_ATP_BS"/>
</dbReference>
<gene>
    <name evidence="5" type="ORF">MONBRDRAFT_9932</name>
</gene>
<protein>
    <recommendedName>
        <fullName evidence="4">Protein kinase domain-containing protein</fullName>
    </recommendedName>
</protein>
<organism evidence="5 6">
    <name type="scientific">Monosiga brevicollis</name>
    <name type="common">Choanoflagellate</name>
    <dbReference type="NCBI Taxonomy" id="81824"/>
    <lineage>
        <taxon>Eukaryota</taxon>
        <taxon>Choanoflagellata</taxon>
        <taxon>Craspedida</taxon>
        <taxon>Salpingoecidae</taxon>
        <taxon>Monosiga</taxon>
    </lineage>
</organism>
<dbReference type="Gene3D" id="3.30.200.20">
    <property type="entry name" value="Phosphorylase Kinase, domain 1"/>
    <property type="match status" value="1"/>
</dbReference>
<dbReference type="EMBL" id="CH991559">
    <property type="protein sequence ID" value="EDQ87490.1"/>
    <property type="molecule type" value="Genomic_DNA"/>
</dbReference>
<dbReference type="GeneID" id="5892966"/>
<dbReference type="OMA" id="APIANAC"/>
<dbReference type="InterPro" id="IPR011009">
    <property type="entry name" value="Kinase-like_dom_sf"/>
</dbReference>
<accession>A9V4P2</accession>
<dbReference type="Gene3D" id="2.130.10.130">
    <property type="entry name" value="Integrin alpha, N-terminal"/>
    <property type="match status" value="4"/>
</dbReference>
<dbReference type="InterPro" id="IPR028994">
    <property type="entry name" value="Integrin_alpha_N"/>
</dbReference>
<feature type="domain" description="Protein kinase" evidence="4">
    <location>
        <begin position="739"/>
        <end position="983"/>
    </location>
</feature>
<dbReference type="SUPFAM" id="SSF69318">
    <property type="entry name" value="Integrin alpha N-terminal domain"/>
    <property type="match status" value="3"/>
</dbReference>
<dbReference type="PROSITE" id="PS00107">
    <property type="entry name" value="PROTEIN_KINASE_ATP"/>
    <property type="match status" value="1"/>
</dbReference>
<name>A9V4P2_MONBE</name>
<dbReference type="InterPro" id="IPR000719">
    <property type="entry name" value="Prot_kinase_dom"/>
</dbReference>
<feature type="binding site" evidence="2">
    <location>
        <position position="772"/>
    </location>
    <ligand>
        <name>ATP</name>
        <dbReference type="ChEBI" id="CHEBI:30616"/>
    </ligand>
</feature>
<dbReference type="PROSITE" id="PS50011">
    <property type="entry name" value="PROTEIN_KINASE_DOM"/>
    <property type="match status" value="1"/>
</dbReference>
<dbReference type="PANTHER" id="PTHR45460:SF2">
    <property type="entry name" value="ALPHA 1,3 GLUCANASE, GH71 FAMILY (EUROFUNG)"/>
    <property type="match status" value="1"/>
</dbReference>
<dbReference type="AlphaFoldDB" id="A9V4P2"/>
<dbReference type="SUPFAM" id="SSF56112">
    <property type="entry name" value="Protein kinase-like (PK-like)"/>
    <property type="match status" value="1"/>
</dbReference>
<proteinExistence type="predicted"/>
<dbReference type="eggNOG" id="ENOG502SIJX">
    <property type="taxonomic scope" value="Eukaryota"/>
</dbReference>
<dbReference type="PANTHER" id="PTHR45460">
    <property type="entry name" value="SIMILAR TO CYSTEINE PROTEINASE"/>
    <property type="match status" value="1"/>
</dbReference>
<dbReference type="InterPro" id="IPR013517">
    <property type="entry name" value="FG-GAP"/>
</dbReference>
<dbReference type="GO" id="GO:0016829">
    <property type="term" value="F:lyase activity"/>
    <property type="evidence" value="ECO:0007669"/>
    <property type="project" value="InterPro"/>
</dbReference>
<keyword evidence="2" id="KW-0067">ATP-binding</keyword>
<evidence type="ECO:0000256" key="1">
    <source>
        <dbReference type="ARBA" id="ARBA00022729"/>
    </source>
</evidence>
<evidence type="ECO:0000313" key="6">
    <source>
        <dbReference type="Proteomes" id="UP000001357"/>
    </source>
</evidence>
<dbReference type="SUPFAM" id="SSF51569">
    <property type="entry name" value="Aldolase"/>
    <property type="match status" value="1"/>
</dbReference>
<keyword evidence="6" id="KW-1185">Reference proteome</keyword>
<evidence type="ECO:0000313" key="5">
    <source>
        <dbReference type="EMBL" id="EDQ87490.1"/>
    </source>
</evidence>
<dbReference type="KEGG" id="mbr:MONBRDRAFT_9932"/>
<dbReference type="Gene3D" id="3.20.20.70">
    <property type="entry name" value="Aldolase class I"/>
    <property type="match status" value="1"/>
</dbReference>
<dbReference type="InterPro" id="IPR001245">
    <property type="entry name" value="Ser-Thr/Tyr_kinase_cat_dom"/>
</dbReference>
<dbReference type="InParanoid" id="A9V4P2"/>
<evidence type="ECO:0000256" key="2">
    <source>
        <dbReference type="PROSITE-ProRule" id="PRU10141"/>
    </source>
</evidence>
<dbReference type="InterPro" id="IPR013785">
    <property type="entry name" value="Aldolase_TIM"/>
</dbReference>
<feature type="chain" id="PRO_5002742676" description="Protein kinase domain-containing protein" evidence="3">
    <location>
        <begin position="30"/>
        <end position="983"/>
    </location>
</feature>
<dbReference type="RefSeq" id="XP_001747750.1">
    <property type="nucleotide sequence ID" value="XM_001747698.1"/>
</dbReference>
<feature type="signal peptide" evidence="3">
    <location>
        <begin position="1"/>
        <end position="29"/>
    </location>
</feature>
<dbReference type="InterPro" id="IPR002220">
    <property type="entry name" value="DapA-like"/>
</dbReference>
<dbReference type="GO" id="GO:0004672">
    <property type="term" value="F:protein kinase activity"/>
    <property type="evidence" value="ECO:0007669"/>
    <property type="project" value="InterPro"/>
</dbReference>